<sequence length="380" mass="43930">MKEFSTEKAQLISGRLLYQSVEASNFRHHQRRAGLGSQKHHQKNKKEVRNFMTVFAGLDVHKKYFHATAMDKSGDILVQEEFPNETEGYDSLLKETGEEVKVAFEATYAWEYVYEELEDRVKEVKLAHPKRTEVITKERIKTDVRASEALANLLRTSWLPEAWIPPKETRKLREKLRRRAYLVWKRTGFKNKIKVDLAKHGIRRDFSYSEEDKEWLRSLDIDSVNDYLDMIVALNKPIERITKKIKKEARVDEGAKLVMTIPGVGPIWGLTITSEIGDIGRFPSSKHLCSYSGLVPSTEQSGSKEVHGSITKEGNKYLRWAAVECAWLHKQHADDTYILRFFKRMAARKSGQTAAVATGRKLLTTIYWMLKRGKEFRPQG</sequence>
<keyword evidence="4" id="KW-1185">Reference proteome</keyword>
<dbReference type="GO" id="GO:0006313">
    <property type="term" value="P:DNA transposition"/>
    <property type="evidence" value="ECO:0007669"/>
    <property type="project" value="InterPro"/>
</dbReference>
<dbReference type="PANTHER" id="PTHR33055:SF13">
    <property type="entry name" value="TRANSPOSASE"/>
    <property type="match status" value="1"/>
</dbReference>
<dbReference type="Proteomes" id="UP000070404">
    <property type="component" value="Unassembled WGS sequence"/>
</dbReference>
<evidence type="ECO:0000259" key="2">
    <source>
        <dbReference type="Pfam" id="PF02371"/>
    </source>
</evidence>
<accession>A0A133VLB2</accession>
<evidence type="ECO:0000313" key="3">
    <source>
        <dbReference type="EMBL" id="KXB07232.1"/>
    </source>
</evidence>
<name>A0A133VLB2_9EURY</name>
<feature type="domain" description="Transposase IS116/IS110/IS902 C-terminal" evidence="2">
    <location>
        <begin position="256"/>
        <end position="332"/>
    </location>
</feature>
<dbReference type="EMBL" id="LHYF01000006">
    <property type="protein sequence ID" value="KXB07232.1"/>
    <property type="molecule type" value="Genomic_DNA"/>
</dbReference>
<evidence type="ECO:0000313" key="4">
    <source>
        <dbReference type="Proteomes" id="UP000070404"/>
    </source>
</evidence>
<dbReference type="AlphaFoldDB" id="A0A133VLB2"/>
<dbReference type="Pfam" id="PF01548">
    <property type="entry name" value="DEDD_Tnp_IS110"/>
    <property type="match status" value="1"/>
</dbReference>
<dbReference type="PANTHER" id="PTHR33055">
    <property type="entry name" value="TRANSPOSASE FOR INSERTION SEQUENCE ELEMENT IS1111A"/>
    <property type="match status" value="1"/>
</dbReference>
<dbReference type="Pfam" id="PF02371">
    <property type="entry name" value="Transposase_20"/>
    <property type="match status" value="1"/>
</dbReference>
<dbReference type="GO" id="GO:0003677">
    <property type="term" value="F:DNA binding"/>
    <property type="evidence" value="ECO:0007669"/>
    <property type="project" value="InterPro"/>
</dbReference>
<dbReference type="InterPro" id="IPR002525">
    <property type="entry name" value="Transp_IS110-like_N"/>
</dbReference>
<dbReference type="InterPro" id="IPR003346">
    <property type="entry name" value="Transposase_20"/>
</dbReference>
<feature type="domain" description="Transposase IS110-like N-terminal" evidence="1">
    <location>
        <begin position="56"/>
        <end position="194"/>
    </location>
</feature>
<gene>
    <name evidence="3" type="ORF">AKJ52_00685</name>
</gene>
<protein>
    <submittedName>
        <fullName evidence="3">Uncharacterized protein</fullName>
    </submittedName>
</protein>
<proteinExistence type="predicted"/>
<dbReference type="GO" id="GO:0004803">
    <property type="term" value="F:transposase activity"/>
    <property type="evidence" value="ECO:0007669"/>
    <property type="project" value="InterPro"/>
</dbReference>
<dbReference type="InterPro" id="IPR047650">
    <property type="entry name" value="Transpos_IS110"/>
</dbReference>
<reference evidence="3 4" key="1">
    <citation type="journal article" date="2016" name="Sci. Rep.">
        <title>Metabolic traits of an uncultured archaeal lineage -MSBL1- from brine pools of the Red Sea.</title>
        <authorList>
            <person name="Mwirichia R."/>
            <person name="Alam I."/>
            <person name="Rashid M."/>
            <person name="Vinu M."/>
            <person name="Ba-Alawi W."/>
            <person name="Anthony Kamau A."/>
            <person name="Kamanda Ngugi D."/>
            <person name="Goker M."/>
            <person name="Klenk H.P."/>
            <person name="Bajic V."/>
            <person name="Stingl U."/>
        </authorList>
    </citation>
    <scope>NUCLEOTIDE SEQUENCE [LARGE SCALE GENOMIC DNA]</scope>
    <source>
        <strain evidence="3">SCGC-AAA382C18</strain>
    </source>
</reference>
<organism evidence="3 4">
    <name type="scientific">candidate division MSBL1 archaeon SCGC-AAA382C18</name>
    <dbReference type="NCBI Taxonomy" id="1698281"/>
    <lineage>
        <taxon>Archaea</taxon>
        <taxon>Methanobacteriati</taxon>
        <taxon>Methanobacteriota</taxon>
        <taxon>candidate division MSBL1</taxon>
    </lineage>
</organism>
<evidence type="ECO:0000259" key="1">
    <source>
        <dbReference type="Pfam" id="PF01548"/>
    </source>
</evidence>
<dbReference type="NCBIfam" id="NF033542">
    <property type="entry name" value="transpos_IS110"/>
    <property type="match status" value="1"/>
</dbReference>
<comment type="caution">
    <text evidence="3">The sequence shown here is derived from an EMBL/GenBank/DDBJ whole genome shotgun (WGS) entry which is preliminary data.</text>
</comment>